<sequence>MKTRLFILLLAIAPCCFAFAQNQKPRILVSTDIGGTDPDDNQSMLHLLMYSDLFDIEGLVSSPSFGNGSKREILRMIDIYEKDFPVLKSHCKELKTPEELRPFCKQGRHGLAPFAGYDKPTEGSEWIVRCARKKDNRPLYVLVWGSLEDVAQALHDAPDIVKKIRVYYIGGPNKKWGVNSYAYIAENFPNLWMIENNASYRGLISDTKDSCRYHAGYYEACMKGAGHIGADFINYYKGVVKMGDTPSLLYMMNGNPDSPEGDSWGGSFEKTNYSSRRIINPEKEPTAAVPVYSVVEFRFKGKRLNLPKYSPCFNLFIDKQNWQGYYMGKGEYCVRYSPKQTATLNYEITCDNAAFKPIRGTLTVDNQWPGAPSPTDYKLGTSWWTDCTSPSLFEGKWQGAATVSKYRRQVLDDWAMRLGWLK</sequence>
<gene>
    <name evidence="1" type="ORF">E5358_03780</name>
</gene>
<comment type="caution">
    <text evidence="1">The sequence shown here is derived from an EMBL/GenBank/DDBJ whole genome shotgun (WGS) entry which is preliminary data.</text>
</comment>
<evidence type="ECO:0000313" key="2">
    <source>
        <dbReference type="Proteomes" id="UP000308886"/>
    </source>
</evidence>
<name>A0AC61QSM6_9BACT</name>
<proteinExistence type="predicted"/>
<protein>
    <submittedName>
        <fullName evidence="1">DUF1593 domain-containing protein</fullName>
    </submittedName>
</protein>
<organism evidence="1 2">
    <name type="scientific">Palleniella muris</name>
    <dbReference type="NCBI Taxonomy" id="3038145"/>
    <lineage>
        <taxon>Bacteria</taxon>
        <taxon>Pseudomonadati</taxon>
        <taxon>Bacteroidota</taxon>
        <taxon>Bacteroidia</taxon>
        <taxon>Bacteroidales</taxon>
        <taxon>Prevotellaceae</taxon>
        <taxon>Palleniella</taxon>
    </lineage>
</organism>
<accession>A0AC61QSM6</accession>
<reference evidence="1" key="1">
    <citation type="submission" date="2019-04" db="EMBL/GenBank/DDBJ databases">
        <title>Microbes associate with the intestines of laboratory mice.</title>
        <authorList>
            <person name="Navarre W."/>
            <person name="Wong E."/>
            <person name="Huang K."/>
            <person name="Tropini C."/>
            <person name="Ng K."/>
            <person name="Yu B."/>
        </authorList>
    </citation>
    <scope>NUCLEOTIDE SEQUENCE</scope>
    <source>
        <strain evidence="1">NM73_A23</strain>
    </source>
</reference>
<dbReference type="Proteomes" id="UP000308886">
    <property type="component" value="Unassembled WGS sequence"/>
</dbReference>
<keyword evidence="2" id="KW-1185">Reference proteome</keyword>
<evidence type="ECO:0000313" key="1">
    <source>
        <dbReference type="EMBL" id="TGX83383.1"/>
    </source>
</evidence>
<dbReference type="EMBL" id="SRZC01000004">
    <property type="protein sequence ID" value="TGX83383.1"/>
    <property type="molecule type" value="Genomic_DNA"/>
</dbReference>